<dbReference type="HOGENOM" id="CLU_143433_4_0_9"/>
<dbReference type="EMBL" id="CP011058">
    <property type="protein sequence ID" value="AJY75206.1"/>
    <property type="molecule type" value="Genomic_DNA"/>
</dbReference>
<reference evidence="8 9" key="1">
    <citation type="journal article" date="2015" name="J. Biotechnol.">
        <title>Complete genome sequence of Paenibacillus beijingensis 7188(T) (=DSM 24997(T)), a novel rhizobacterium from jujube garden soil.</title>
        <authorList>
            <person name="Kwak Y."/>
            <person name="Shin J.H."/>
        </authorList>
    </citation>
    <scope>NUCLEOTIDE SEQUENCE [LARGE SCALE GENOMIC DNA]</scope>
    <source>
        <strain evidence="8 9">DSM 24997</strain>
    </source>
</reference>
<accession>A0A0D5NIX3</accession>
<dbReference type="PATRIC" id="fig|1126833.4.peg.2685"/>
<dbReference type="STRING" id="1126833.VN24_12245"/>
<dbReference type="KEGG" id="pbj:VN24_12245"/>
<dbReference type="InterPro" id="IPR052027">
    <property type="entry name" value="PspC"/>
</dbReference>
<evidence type="ECO:0000313" key="8">
    <source>
        <dbReference type="EMBL" id="AJY75206.1"/>
    </source>
</evidence>
<evidence type="ECO:0000259" key="7">
    <source>
        <dbReference type="Pfam" id="PF04024"/>
    </source>
</evidence>
<sequence length="74" mass="8003">MKPLYRSTRNSRLTGLCGGIGEWLGISPTIVRAALVITAICSFGSALLIYAASSIIVPKAPYDEVIFPHSHTHY</sequence>
<evidence type="ECO:0000313" key="9">
    <source>
        <dbReference type="Proteomes" id="UP000032633"/>
    </source>
</evidence>
<proteinExistence type="predicted"/>
<reference evidence="9" key="2">
    <citation type="submission" date="2015-03" db="EMBL/GenBank/DDBJ databases">
        <title>Genome sequence of Paenibacillus beijingensis strain DSM 24997T.</title>
        <authorList>
            <person name="Kwak Y."/>
            <person name="Shin J.-H."/>
        </authorList>
    </citation>
    <scope>NUCLEOTIDE SEQUENCE [LARGE SCALE GENOMIC DNA]</scope>
    <source>
        <strain evidence="9">DSM 24997</strain>
    </source>
</reference>
<evidence type="ECO:0000256" key="3">
    <source>
        <dbReference type="ARBA" id="ARBA00022692"/>
    </source>
</evidence>
<dbReference type="OrthoDB" id="9815286at2"/>
<dbReference type="GO" id="GO:0005886">
    <property type="term" value="C:plasma membrane"/>
    <property type="evidence" value="ECO:0007669"/>
    <property type="project" value="UniProtKB-SubCell"/>
</dbReference>
<dbReference type="Proteomes" id="UP000032633">
    <property type="component" value="Chromosome"/>
</dbReference>
<dbReference type="RefSeq" id="WP_045670639.1">
    <property type="nucleotide sequence ID" value="NZ_CP011058.1"/>
</dbReference>
<evidence type="ECO:0000256" key="1">
    <source>
        <dbReference type="ARBA" id="ARBA00004162"/>
    </source>
</evidence>
<protein>
    <submittedName>
        <fullName evidence="8">Phage-shock protein</fullName>
    </submittedName>
</protein>
<dbReference type="Pfam" id="PF04024">
    <property type="entry name" value="PspC"/>
    <property type="match status" value="1"/>
</dbReference>
<dbReference type="PANTHER" id="PTHR33885">
    <property type="entry name" value="PHAGE SHOCK PROTEIN C"/>
    <property type="match status" value="1"/>
</dbReference>
<dbReference type="AlphaFoldDB" id="A0A0D5NIX3"/>
<organism evidence="8 9">
    <name type="scientific">Paenibacillus beijingensis</name>
    <dbReference type="NCBI Taxonomy" id="1126833"/>
    <lineage>
        <taxon>Bacteria</taxon>
        <taxon>Bacillati</taxon>
        <taxon>Bacillota</taxon>
        <taxon>Bacilli</taxon>
        <taxon>Bacillales</taxon>
        <taxon>Paenibacillaceae</taxon>
        <taxon>Paenibacillus</taxon>
    </lineage>
</organism>
<dbReference type="InterPro" id="IPR007168">
    <property type="entry name" value="Phageshock_PspC_N"/>
</dbReference>
<dbReference type="PANTHER" id="PTHR33885:SF3">
    <property type="entry name" value="PHAGE SHOCK PROTEIN C"/>
    <property type="match status" value="1"/>
</dbReference>
<keyword evidence="4 6" id="KW-1133">Transmembrane helix</keyword>
<keyword evidence="3 6" id="KW-0812">Transmembrane</keyword>
<evidence type="ECO:0000256" key="6">
    <source>
        <dbReference type="SAM" id="Phobius"/>
    </source>
</evidence>
<keyword evidence="5 6" id="KW-0472">Membrane</keyword>
<keyword evidence="9" id="KW-1185">Reference proteome</keyword>
<feature type="transmembrane region" description="Helical" evidence="6">
    <location>
        <begin position="30"/>
        <end position="52"/>
    </location>
</feature>
<name>A0A0D5NIX3_9BACL</name>
<gene>
    <name evidence="8" type="ORF">VN24_12245</name>
</gene>
<evidence type="ECO:0000256" key="4">
    <source>
        <dbReference type="ARBA" id="ARBA00022989"/>
    </source>
</evidence>
<keyword evidence="2" id="KW-1003">Cell membrane</keyword>
<comment type="subcellular location">
    <subcellularLocation>
        <location evidence="1">Cell membrane</location>
        <topology evidence="1">Single-pass membrane protein</topology>
    </subcellularLocation>
</comment>
<feature type="domain" description="Phage shock protein PspC N-terminal" evidence="7">
    <location>
        <begin position="2"/>
        <end position="60"/>
    </location>
</feature>
<evidence type="ECO:0000256" key="5">
    <source>
        <dbReference type="ARBA" id="ARBA00023136"/>
    </source>
</evidence>
<evidence type="ECO:0000256" key="2">
    <source>
        <dbReference type="ARBA" id="ARBA00022475"/>
    </source>
</evidence>